<keyword evidence="2" id="KW-1185">Reference proteome</keyword>
<reference evidence="1 2" key="1">
    <citation type="journal article" date="2018" name="Front. Plant Sci.">
        <title>Red Clover (Trifolium pratense) and Zigzag Clover (T. medium) - A Picture of Genomic Similarities and Differences.</title>
        <authorList>
            <person name="Dluhosova J."/>
            <person name="Istvanek J."/>
            <person name="Nedelnik J."/>
            <person name="Repkova J."/>
        </authorList>
    </citation>
    <scope>NUCLEOTIDE SEQUENCE [LARGE SCALE GENOMIC DNA]</scope>
    <source>
        <strain evidence="2">cv. 10/8</strain>
        <tissue evidence="1">Leaf</tissue>
    </source>
</reference>
<dbReference type="AlphaFoldDB" id="A0A392W748"/>
<protein>
    <submittedName>
        <fullName evidence="1">Uncharacterized protein</fullName>
    </submittedName>
</protein>
<evidence type="ECO:0000313" key="1">
    <source>
        <dbReference type="EMBL" id="MCI94745.1"/>
    </source>
</evidence>
<sequence>MRAAPSRVARCAVKFRRNISFCQLRVAQDSVARRVVESGNTKKLS</sequence>
<organism evidence="1 2">
    <name type="scientific">Trifolium medium</name>
    <dbReference type="NCBI Taxonomy" id="97028"/>
    <lineage>
        <taxon>Eukaryota</taxon>
        <taxon>Viridiplantae</taxon>
        <taxon>Streptophyta</taxon>
        <taxon>Embryophyta</taxon>
        <taxon>Tracheophyta</taxon>
        <taxon>Spermatophyta</taxon>
        <taxon>Magnoliopsida</taxon>
        <taxon>eudicotyledons</taxon>
        <taxon>Gunneridae</taxon>
        <taxon>Pentapetalae</taxon>
        <taxon>rosids</taxon>
        <taxon>fabids</taxon>
        <taxon>Fabales</taxon>
        <taxon>Fabaceae</taxon>
        <taxon>Papilionoideae</taxon>
        <taxon>50 kb inversion clade</taxon>
        <taxon>NPAAA clade</taxon>
        <taxon>Hologalegina</taxon>
        <taxon>IRL clade</taxon>
        <taxon>Trifolieae</taxon>
        <taxon>Trifolium</taxon>
    </lineage>
</organism>
<feature type="non-terminal residue" evidence="1">
    <location>
        <position position="45"/>
    </location>
</feature>
<comment type="caution">
    <text evidence="1">The sequence shown here is derived from an EMBL/GenBank/DDBJ whole genome shotgun (WGS) entry which is preliminary data.</text>
</comment>
<name>A0A392W748_9FABA</name>
<evidence type="ECO:0000313" key="2">
    <source>
        <dbReference type="Proteomes" id="UP000265520"/>
    </source>
</evidence>
<accession>A0A392W748</accession>
<dbReference type="EMBL" id="LXQA011365266">
    <property type="protein sequence ID" value="MCI94745.1"/>
    <property type="molecule type" value="Genomic_DNA"/>
</dbReference>
<dbReference type="Proteomes" id="UP000265520">
    <property type="component" value="Unassembled WGS sequence"/>
</dbReference>
<proteinExistence type="predicted"/>